<accession>A0A1I5LBB1</accession>
<evidence type="ECO:0000259" key="2">
    <source>
        <dbReference type="Pfam" id="PF19298"/>
    </source>
</evidence>
<sequence>MIDELTYHYEGMDIDAVLIICHYPVTANSFKLQYGIVVKRTDQLSGAEGEETARKMGDFIRIGNPLLCEEDGPVYQLRRRYEQFHVDVADVTPEMTERFEFELDTAKPNAAWCEEVEENLGRRTGERV</sequence>
<dbReference type="GO" id="GO:0004497">
    <property type="term" value="F:monooxygenase activity"/>
    <property type="evidence" value="ECO:0007669"/>
    <property type="project" value="UniProtKB-KW"/>
</dbReference>
<evidence type="ECO:0000256" key="1">
    <source>
        <dbReference type="ARBA" id="ARBA00023002"/>
    </source>
</evidence>
<evidence type="ECO:0000313" key="4">
    <source>
        <dbReference type="Proteomes" id="UP000199137"/>
    </source>
</evidence>
<dbReference type="Proteomes" id="UP000199137">
    <property type="component" value="Unassembled WGS sequence"/>
</dbReference>
<gene>
    <name evidence="3" type="ORF">SAMN05421854_103522</name>
</gene>
<organism evidence="3 4">
    <name type="scientific">Amycolatopsis rubida</name>
    <dbReference type="NCBI Taxonomy" id="112413"/>
    <lineage>
        <taxon>Bacteria</taxon>
        <taxon>Bacillati</taxon>
        <taxon>Actinomycetota</taxon>
        <taxon>Actinomycetes</taxon>
        <taxon>Pseudonocardiales</taxon>
        <taxon>Pseudonocardiaceae</taxon>
        <taxon>Amycolatopsis</taxon>
    </lineage>
</organism>
<evidence type="ECO:0000313" key="3">
    <source>
        <dbReference type="EMBL" id="SFO94515.1"/>
    </source>
</evidence>
<dbReference type="SUPFAM" id="SSF55961">
    <property type="entry name" value="Bet v1-like"/>
    <property type="match status" value="1"/>
</dbReference>
<dbReference type="Pfam" id="PF19298">
    <property type="entry name" value="KshA_C"/>
    <property type="match status" value="1"/>
</dbReference>
<name>A0A1I5LBB1_9PSEU</name>
<reference evidence="3 4" key="1">
    <citation type="submission" date="2016-10" db="EMBL/GenBank/DDBJ databases">
        <authorList>
            <person name="de Groot N.N."/>
        </authorList>
    </citation>
    <scope>NUCLEOTIDE SEQUENCE [LARGE SCALE GENOMIC DNA]</scope>
    <source>
        <strain evidence="3 4">DSM 44637</strain>
    </source>
</reference>
<keyword evidence="3" id="KW-0503">Monooxygenase</keyword>
<dbReference type="EMBL" id="FOWC01000003">
    <property type="protein sequence ID" value="SFO94515.1"/>
    <property type="molecule type" value="Genomic_DNA"/>
</dbReference>
<feature type="domain" description="3-ketosteroid-9-alpha-monooxygenase oxygenase component-like C-terminal" evidence="2">
    <location>
        <begin position="1"/>
        <end position="61"/>
    </location>
</feature>
<keyword evidence="1" id="KW-0560">Oxidoreductase</keyword>
<dbReference type="InterPro" id="IPR045605">
    <property type="entry name" value="KshA-like_C"/>
</dbReference>
<dbReference type="AlphaFoldDB" id="A0A1I5LBB1"/>
<protein>
    <submittedName>
        <fullName evidence="3">3-ketosteroid 9alpha-monooxygenase subunit A</fullName>
    </submittedName>
</protein>
<dbReference type="Gene3D" id="3.90.380.10">
    <property type="entry name" value="Naphthalene 1,2-dioxygenase Alpha Subunit, Chain A, domain 1"/>
    <property type="match status" value="1"/>
</dbReference>
<dbReference type="GO" id="GO:0008203">
    <property type="term" value="P:cholesterol metabolic process"/>
    <property type="evidence" value="ECO:0007669"/>
    <property type="project" value="InterPro"/>
</dbReference>
<dbReference type="STRING" id="112413.SAMN05421854_103522"/>
<proteinExistence type="predicted"/>